<feature type="compositionally biased region" description="Basic and acidic residues" evidence="1">
    <location>
        <begin position="50"/>
        <end position="70"/>
    </location>
</feature>
<comment type="caution">
    <text evidence="2">The sequence shown here is derived from an EMBL/GenBank/DDBJ whole genome shotgun (WGS) entry which is preliminary data.</text>
</comment>
<sequence>MVDSIDEDDVDSPEVKYRHWLQECYDDSFTKLTHLLNKAEPTCAEASAVHNHETCRPGREASDKTHRPEKISFPSA</sequence>
<gene>
    <name evidence="2" type="ORF">TPAB3V08_LOCUS12651</name>
</gene>
<protein>
    <submittedName>
        <fullName evidence="2">Uncharacterized protein</fullName>
    </submittedName>
</protein>
<dbReference type="Proteomes" id="UP001153148">
    <property type="component" value="Unassembled WGS sequence"/>
</dbReference>
<keyword evidence="3" id="KW-1185">Reference proteome</keyword>
<name>A0ABN7PD34_TIMPD</name>
<proteinExistence type="predicted"/>
<evidence type="ECO:0000313" key="3">
    <source>
        <dbReference type="Proteomes" id="UP001153148"/>
    </source>
</evidence>
<organism evidence="2 3">
    <name type="scientific">Timema podura</name>
    <name type="common">Walking stick</name>
    <dbReference type="NCBI Taxonomy" id="61482"/>
    <lineage>
        <taxon>Eukaryota</taxon>
        <taxon>Metazoa</taxon>
        <taxon>Ecdysozoa</taxon>
        <taxon>Arthropoda</taxon>
        <taxon>Hexapoda</taxon>
        <taxon>Insecta</taxon>
        <taxon>Pterygota</taxon>
        <taxon>Neoptera</taxon>
        <taxon>Polyneoptera</taxon>
        <taxon>Phasmatodea</taxon>
        <taxon>Timematodea</taxon>
        <taxon>Timematoidea</taxon>
        <taxon>Timematidae</taxon>
        <taxon>Timema</taxon>
    </lineage>
</organism>
<accession>A0ABN7PD34</accession>
<feature type="region of interest" description="Disordered" evidence="1">
    <location>
        <begin position="50"/>
        <end position="76"/>
    </location>
</feature>
<reference evidence="2" key="1">
    <citation type="submission" date="2021-03" db="EMBL/GenBank/DDBJ databases">
        <authorList>
            <person name="Tran Van P."/>
        </authorList>
    </citation>
    <scope>NUCLEOTIDE SEQUENCE</scope>
</reference>
<dbReference type="EMBL" id="CAJPIN010045958">
    <property type="protein sequence ID" value="CAG2065708.1"/>
    <property type="molecule type" value="Genomic_DNA"/>
</dbReference>
<evidence type="ECO:0000313" key="2">
    <source>
        <dbReference type="EMBL" id="CAG2065708.1"/>
    </source>
</evidence>
<evidence type="ECO:0000256" key="1">
    <source>
        <dbReference type="SAM" id="MobiDB-lite"/>
    </source>
</evidence>